<accession>A0AAE3KLW6</accession>
<evidence type="ECO:0000259" key="1">
    <source>
        <dbReference type="PROSITE" id="PS50851"/>
    </source>
</evidence>
<dbReference type="PROSITE" id="PS50851">
    <property type="entry name" value="CHEW"/>
    <property type="match status" value="1"/>
</dbReference>
<sequence>MTKKLIKLIVFTIKNLNFSLPIERVYKILNRTTIYSSGTNQVGIAHISDREITVIDLHRRFFKASLINESESNGYLVILQNTTGELYGIPVAEAPILMDVPLSTIRVLPETYRQADTLEIARHVAVIPQGEGALTVFLLDVDLLLPKLQTTH</sequence>
<protein>
    <submittedName>
        <fullName evidence="2">Chemotaxis protein CheW</fullName>
    </submittedName>
</protein>
<name>A0AAE3KLW6_9CYAN</name>
<comment type="caution">
    <text evidence="2">The sequence shown here is derived from an EMBL/GenBank/DDBJ whole genome shotgun (WGS) entry which is preliminary data.</text>
</comment>
<evidence type="ECO:0000313" key="3">
    <source>
        <dbReference type="Proteomes" id="UP001204953"/>
    </source>
</evidence>
<dbReference type="EMBL" id="JAMZMM010000039">
    <property type="protein sequence ID" value="MCP2728101.1"/>
    <property type="molecule type" value="Genomic_DNA"/>
</dbReference>
<evidence type="ECO:0000313" key="2">
    <source>
        <dbReference type="EMBL" id="MCP2728101.1"/>
    </source>
</evidence>
<dbReference type="Proteomes" id="UP001204953">
    <property type="component" value="Unassembled WGS sequence"/>
</dbReference>
<dbReference type="Pfam" id="PF01584">
    <property type="entry name" value="CheW"/>
    <property type="match status" value="1"/>
</dbReference>
<keyword evidence="3" id="KW-1185">Reference proteome</keyword>
<dbReference type="Gene3D" id="2.30.30.40">
    <property type="entry name" value="SH3 Domains"/>
    <property type="match status" value="1"/>
</dbReference>
<feature type="domain" description="CheW-like" evidence="1">
    <location>
        <begin position="5"/>
        <end position="150"/>
    </location>
</feature>
<reference evidence="2" key="1">
    <citation type="submission" date="2022-06" db="EMBL/GenBank/DDBJ databases">
        <title>New cyanobacteria of genus Symplocastrum in benthos of Lake Baikal.</title>
        <authorList>
            <person name="Sorokovikova E."/>
            <person name="Tikhonova I."/>
            <person name="Krasnopeev A."/>
            <person name="Evseev P."/>
            <person name="Gladkikh A."/>
            <person name="Belykh O."/>
        </authorList>
    </citation>
    <scope>NUCLEOTIDE SEQUENCE</scope>
    <source>
        <strain evidence="2">BBK-W-15</strain>
    </source>
</reference>
<dbReference type="SMART" id="SM00260">
    <property type="entry name" value="CheW"/>
    <property type="match status" value="1"/>
</dbReference>
<gene>
    <name evidence="2" type="ORF">NJ959_06380</name>
</gene>
<dbReference type="AlphaFoldDB" id="A0AAE3KLW6"/>
<dbReference type="GO" id="GO:0006935">
    <property type="term" value="P:chemotaxis"/>
    <property type="evidence" value="ECO:0007669"/>
    <property type="project" value="InterPro"/>
</dbReference>
<dbReference type="SUPFAM" id="SSF50341">
    <property type="entry name" value="CheW-like"/>
    <property type="match status" value="1"/>
</dbReference>
<organism evidence="2 3">
    <name type="scientific">Limnofasciculus baicalensis BBK-W-15</name>
    <dbReference type="NCBI Taxonomy" id="2699891"/>
    <lineage>
        <taxon>Bacteria</taxon>
        <taxon>Bacillati</taxon>
        <taxon>Cyanobacteriota</taxon>
        <taxon>Cyanophyceae</taxon>
        <taxon>Coleofasciculales</taxon>
        <taxon>Coleofasciculaceae</taxon>
        <taxon>Limnofasciculus</taxon>
        <taxon>Limnofasciculus baicalensis</taxon>
    </lineage>
</organism>
<dbReference type="InterPro" id="IPR002545">
    <property type="entry name" value="CheW-lke_dom"/>
</dbReference>
<dbReference type="RefSeq" id="WP_254010904.1">
    <property type="nucleotide sequence ID" value="NZ_JAMZMM010000039.1"/>
</dbReference>
<proteinExistence type="predicted"/>
<dbReference type="InterPro" id="IPR036061">
    <property type="entry name" value="CheW-like_dom_sf"/>
</dbReference>
<dbReference type="GO" id="GO:0007165">
    <property type="term" value="P:signal transduction"/>
    <property type="evidence" value="ECO:0007669"/>
    <property type="project" value="InterPro"/>
</dbReference>
<dbReference type="Gene3D" id="2.40.50.180">
    <property type="entry name" value="CheA-289, Domain 4"/>
    <property type="match status" value="1"/>
</dbReference>